<reference evidence="1" key="1">
    <citation type="submission" date="2018-06" db="EMBL/GenBank/DDBJ databases">
        <authorList>
            <person name="Zhirakovskaya E."/>
        </authorList>
    </citation>
    <scope>NUCLEOTIDE SEQUENCE</scope>
</reference>
<dbReference type="EMBL" id="UOFK01000021">
    <property type="protein sequence ID" value="VAW72765.1"/>
    <property type="molecule type" value="Genomic_DNA"/>
</dbReference>
<gene>
    <name evidence="1" type="ORF">MNBD_GAMMA13-2097</name>
</gene>
<organism evidence="1">
    <name type="scientific">hydrothermal vent metagenome</name>
    <dbReference type="NCBI Taxonomy" id="652676"/>
    <lineage>
        <taxon>unclassified sequences</taxon>
        <taxon>metagenomes</taxon>
        <taxon>ecological metagenomes</taxon>
    </lineage>
</organism>
<sequence length="214" mass="24168">MFGKTDTTKLLREELYEQVWAEPMTKLAQQYGLSDRGLAKICERMGIPVPGRGYWAKIQNGKVLPRTKLPAIKQWQQASVVLSKRGRILEESGAFQALSESIETELLPENRIQVAGELTEPDPLVERTAKSRSAGIDDHGLAKPRAKRCLDLKIGKDSIDRAARIMDALVKALKEREIELRLEDEGERRTRLIVDDESIGFSVPTRDYWRAVLG</sequence>
<evidence type="ECO:0000313" key="1">
    <source>
        <dbReference type="EMBL" id="VAW72765.1"/>
    </source>
</evidence>
<proteinExistence type="predicted"/>
<dbReference type="AlphaFoldDB" id="A0A3B0XWM6"/>
<accession>A0A3B0XWM6</accession>
<protein>
    <submittedName>
        <fullName evidence="1">Uncharacterized protein</fullName>
    </submittedName>
</protein>
<name>A0A3B0XWM6_9ZZZZ</name>